<evidence type="ECO:0000256" key="7">
    <source>
        <dbReference type="ARBA" id="ARBA00023065"/>
    </source>
</evidence>
<proteinExistence type="inferred from homology"/>
<protein>
    <recommendedName>
        <fullName evidence="17">Prominin</fullName>
    </recommendedName>
</protein>
<evidence type="ECO:0000256" key="10">
    <source>
        <dbReference type="ARBA" id="ARBA00023180"/>
    </source>
</evidence>
<evidence type="ECO:0000256" key="14">
    <source>
        <dbReference type="SAM" id="SignalP"/>
    </source>
</evidence>
<dbReference type="InterPro" id="IPR006990">
    <property type="entry name" value="Tweety"/>
</dbReference>
<evidence type="ECO:0000256" key="6">
    <source>
        <dbReference type="ARBA" id="ARBA00022989"/>
    </source>
</evidence>
<feature type="transmembrane region" description="Helical" evidence="13">
    <location>
        <begin position="83"/>
        <end position="106"/>
    </location>
</feature>
<keyword evidence="3" id="KW-0813">Transport</keyword>
<evidence type="ECO:0000313" key="16">
    <source>
        <dbReference type="Proteomes" id="UP001470230"/>
    </source>
</evidence>
<accession>A0ABR2I8N3</accession>
<sequence>MNFYNIFVLILLFQIVSCEENKTCDFKTQPSAVKSVEQMAKPSKGLFQKFGLDIDFEDMIGLNLTDQGININSNFSDSVSFGIIFAAFFLIFFLYFLFFGICNCCCCCHAKNSKKPGIALIIFHFIGIALLVVTAILLFLSSSNTLKAINNIKTFPNNINTEIDGIFDKLNQTLTNTFDTINNNIDTFIITLTNFTNWLDSSNKLNNDSAQEIIPNVVKYNDTFGDEEKDYMKQYKKLYNYLINQDELIEEIISMNQSRQIAIDAIIEISQTLIDASDNISETSTNINKTIGSIIDDVKNNITDFQNDDLVKNINDIQEKLNGSFIDFGSIEDICDSIYSPAKIVFYIIAAFVLLVAILYSSIFFCHNCFSRCCACSFPIFGILMNLIIILPGCIFAILFVLFNNLCPELESTINGIINSSEDDDNDYYRTLLYNNIFFNRKANAFSLSPLRDSDSGSSDLIKNTTELLLCQANTPILDLINIDGFDPNQIIEEFSKEFNVDEELSFDIPAQGDLKDFAKDFDVDVNITSNHILLNHNETLEKALALDKDTAETMKRIISEYEPSLKDIRDKMRGVIEFGTSIVPKAEELQNETKQIVNTTISDANITLNAGLDSITCIPFRCIYSPFKNVLCIDLLVGLAFWILATVFLIISIAILSITVCRRRRSMAKPKIQNNTETDSDTSVDEFN</sequence>
<evidence type="ECO:0000256" key="11">
    <source>
        <dbReference type="ARBA" id="ARBA00023214"/>
    </source>
</evidence>
<dbReference type="PANTHER" id="PTHR12424">
    <property type="entry name" value="TWEETY-RELATED"/>
    <property type="match status" value="1"/>
</dbReference>
<reference evidence="15 16" key="1">
    <citation type="submission" date="2024-04" db="EMBL/GenBank/DDBJ databases">
        <title>Tritrichomonas musculus Genome.</title>
        <authorList>
            <person name="Alves-Ferreira E."/>
            <person name="Grigg M."/>
            <person name="Lorenzi H."/>
            <person name="Galac M."/>
        </authorList>
    </citation>
    <scope>NUCLEOTIDE SEQUENCE [LARGE SCALE GENOMIC DNA]</scope>
    <source>
        <strain evidence="15 16">EAF2021</strain>
    </source>
</reference>
<dbReference type="EMBL" id="JAPFFF010000019">
    <property type="protein sequence ID" value="KAK8857990.1"/>
    <property type="molecule type" value="Genomic_DNA"/>
</dbReference>
<comment type="caution">
    <text evidence="15">The sequence shown here is derived from an EMBL/GenBank/DDBJ whole genome shotgun (WGS) entry which is preliminary data.</text>
</comment>
<evidence type="ECO:0000256" key="3">
    <source>
        <dbReference type="ARBA" id="ARBA00022448"/>
    </source>
</evidence>
<feature type="transmembrane region" description="Helical" evidence="13">
    <location>
        <begin position="118"/>
        <end position="140"/>
    </location>
</feature>
<evidence type="ECO:0000256" key="13">
    <source>
        <dbReference type="SAM" id="Phobius"/>
    </source>
</evidence>
<evidence type="ECO:0000256" key="9">
    <source>
        <dbReference type="ARBA" id="ARBA00023173"/>
    </source>
</evidence>
<evidence type="ECO:0000256" key="12">
    <source>
        <dbReference type="ARBA" id="ARBA00023303"/>
    </source>
</evidence>
<comment type="subcellular location">
    <subcellularLocation>
        <location evidence="1">Cell membrane</location>
        <topology evidence="1">Multi-pass membrane protein</topology>
    </subcellularLocation>
</comment>
<evidence type="ECO:0008006" key="17">
    <source>
        <dbReference type="Google" id="ProtNLM"/>
    </source>
</evidence>
<keyword evidence="6 13" id="KW-1133">Transmembrane helix</keyword>
<keyword evidence="8 13" id="KW-0472">Membrane</keyword>
<evidence type="ECO:0000256" key="5">
    <source>
        <dbReference type="ARBA" id="ARBA00022692"/>
    </source>
</evidence>
<evidence type="ECO:0000256" key="8">
    <source>
        <dbReference type="ARBA" id="ARBA00023136"/>
    </source>
</evidence>
<keyword evidence="12" id="KW-0407">Ion channel</keyword>
<feature type="signal peptide" evidence="14">
    <location>
        <begin position="1"/>
        <end position="18"/>
    </location>
</feature>
<feature type="transmembrane region" description="Helical" evidence="13">
    <location>
        <begin position="636"/>
        <end position="662"/>
    </location>
</feature>
<dbReference type="Proteomes" id="UP001470230">
    <property type="component" value="Unassembled WGS sequence"/>
</dbReference>
<keyword evidence="7" id="KW-0406">Ion transport</keyword>
<comment type="similarity">
    <text evidence="2">Belongs to the tweety family.</text>
</comment>
<feature type="chain" id="PRO_5046223719" description="Prominin" evidence="14">
    <location>
        <begin position="19"/>
        <end position="689"/>
    </location>
</feature>
<evidence type="ECO:0000256" key="4">
    <source>
        <dbReference type="ARBA" id="ARBA00022475"/>
    </source>
</evidence>
<keyword evidence="9" id="KW-0869">Chloride channel</keyword>
<keyword evidence="16" id="KW-1185">Reference proteome</keyword>
<keyword evidence="5 13" id="KW-0812">Transmembrane</keyword>
<keyword evidence="11" id="KW-0868">Chloride</keyword>
<evidence type="ECO:0000256" key="1">
    <source>
        <dbReference type="ARBA" id="ARBA00004651"/>
    </source>
</evidence>
<feature type="transmembrane region" description="Helical" evidence="13">
    <location>
        <begin position="378"/>
        <end position="403"/>
    </location>
</feature>
<evidence type="ECO:0000313" key="15">
    <source>
        <dbReference type="EMBL" id="KAK8857990.1"/>
    </source>
</evidence>
<keyword evidence="10" id="KW-0325">Glycoprotein</keyword>
<keyword evidence="14" id="KW-0732">Signal</keyword>
<dbReference type="PANTHER" id="PTHR12424:SF8">
    <property type="entry name" value="PROTEIN TWEETY"/>
    <property type="match status" value="1"/>
</dbReference>
<gene>
    <name evidence="15" type="ORF">M9Y10_013090</name>
</gene>
<organism evidence="15 16">
    <name type="scientific">Tritrichomonas musculus</name>
    <dbReference type="NCBI Taxonomy" id="1915356"/>
    <lineage>
        <taxon>Eukaryota</taxon>
        <taxon>Metamonada</taxon>
        <taxon>Parabasalia</taxon>
        <taxon>Tritrichomonadida</taxon>
        <taxon>Tritrichomonadidae</taxon>
        <taxon>Tritrichomonas</taxon>
    </lineage>
</organism>
<evidence type="ECO:0000256" key="2">
    <source>
        <dbReference type="ARBA" id="ARBA00009849"/>
    </source>
</evidence>
<keyword evidence="4" id="KW-1003">Cell membrane</keyword>
<feature type="transmembrane region" description="Helical" evidence="13">
    <location>
        <begin position="344"/>
        <end position="366"/>
    </location>
</feature>
<name>A0ABR2I8N3_9EUKA</name>